<dbReference type="Pfam" id="PF01764">
    <property type="entry name" value="Lipase_3"/>
    <property type="match status" value="1"/>
</dbReference>
<dbReference type="HOGENOM" id="CLU_032957_9_1_1"/>
<protein>
    <submittedName>
        <fullName evidence="7">Lipase</fullName>
    </submittedName>
</protein>
<dbReference type="InterPro" id="IPR029058">
    <property type="entry name" value="AB_hydrolase_fold"/>
</dbReference>
<feature type="signal peptide" evidence="5">
    <location>
        <begin position="1"/>
        <end position="18"/>
    </location>
</feature>
<evidence type="ECO:0000256" key="5">
    <source>
        <dbReference type="SAM" id="SignalP"/>
    </source>
</evidence>
<dbReference type="SUPFAM" id="SSF53474">
    <property type="entry name" value="alpha/beta-Hydrolases"/>
    <property type="match status" value="1"/>
</dbReference>
<comment type="catalytic activity">
    <reaction evidence="4">
        <text>a monoacylglycerol + H2O = glycerol + a fatty acid + H(+)</text>
        <dbReference type="Rhea" id="RHEA:15245"/>
        <dbReference type="ChEBI" id="CHEBI:15377"/>
        <dbReference type="ChEBI" id="CHEBI:15378"/>
        <dbReference type="ChEBI" id="CHEBI:17408"/>
        <dbReference type="ChEBI" id="CHEBI:17754"/>
        <dbReference type="ChEBI" id="CHEBI:28868"/>
    </reaction>
</comment>
<dbReference type="Gene3D" id="3.40.50.1820">
    <property type="entry name" value="alpha/beta hydrolase"/>
    <property type="match status" value="1"/>
</dbReference>
<proteinExistence type="inferred from homology"/>
<dbReference type="AlphaFoldDB" id="A0A074RZ73"/>
<feature type="domain" description="Fungal lipase-type" evidence="6">
    <location>
        <begin position="158"/>
        <end position="273"/>
    </location>
</feature>
<evidence type="ECO:0000259" key="6">
    <source>
        <dbReference type="Pfam" id="PF01764"/>
    </source>
</evidence>
<dbReference type="InterPro" id="IPR051218">
    <property type="entry name" value="Sec_MonoDiacylglyc_Lipase"/>
</dbReference>
<dbReference type="CDD" id="cd00519">
    <property type="entry name" value="Lipase_3"/>
    <property type="match status" value="1"/>
</dbReference>
<reference evidence="7 8" key="1">
    <citation type="submission" date="2013-12" db="EMBL/GenBank/DDBJ databases">
        <authorList>
            <person name="Cubeta M."/>
            <person name="Pakala S."/>
            <person name="Fedorova N."/>
            <person name="Thomas E."/>
            <person name="Dean R."/>
            <person name="Jabaji S."/>
            <person name="Neate S."/>
            <person name="Toda T."/>
            <person name="Tavantzis S."/>
            <person name="Vilgalys R."/>
            <person name="Bharathan N."/>
            <person name="Pakala S."/>
            <person name="Losada L.S."/>
            <person name="Zafar N."/>
            <person name="Nierman W."/>
        </authorList>
    </citation>
    <scope>NUCLEOTIDE SEQUENCE [LARGE SCALE GENOMIC DNA]</scope>
    <source>
        <strain evidence="7 8">123E</strain>
    </source>
</reference>
<dbReference type="PANTHER" id="PTHR45856:SF25">
    <property type="entry name" value="FUNGAL LIPASE-LIKE DOMAIN-CONTAINING PROTEIN"/>
    <property type="match status" value="1"/>
</dbReference>
<dbReference type="EMBL" id="AZST01000302">
    <property type="protein sequence ID" value="KEP49968.1"/>
    <property type="molecule type" value="Genomic_DNA"/>
</dbReference>
<comment type="caution">
    <text evidence="7">The sequence shown here is derived from an EMBL/GenBank/DDBJ whole genome shotgun (WGS) entry which is preliminary data.</text>
</comment>
<dbReference type="OrthoDB" id="426718at2759"/>
<accession>A0A074RZ73</accession>
<dbReference type="InterPro" id="IPR002921">
    <property type="entry name" value="Fungal_lipase-type"/>
</dbReference>
<dbReference type="GO" id="GO:0006629">
    <property type="term" value="P:lipid metabolic process"/>
    <property type="evidence" value="ECO:0007669"/>
    <property type="project" value="InterPro"/>
</dbReference>
<dbReference type="Proteomes" id="UP000027456">
    <property type="component" value="Unassembled WGS sequence"/>
</dbReference>
<keyword evidence="5" id="KW-0732">Signal</keyword>
<feature type="chain" id="PRO_5001699750" evidence="5">
    <location>
        <begin position="19"/>
        <end position="336"/>
    </location>
</feature>
<dbReference type="STRING" id="1423351.A0A074RZ73"/>
<organism evidence="7 8">
    <name type="scientific">Rhizoctonia solani 123E</name>
    <dbReference type="NCBI Taxonomy" id="1423351"/>
    <lineage>
        <taxon>Eukaryota</taxon>
        <taxon>Fungi</taxon>
        <taxon>Dikarya</taxon>
        <taxon>Basidiomycota</taxon>
        <taxon>Agaricomycotina</taxon>
        <taxon>Agaricomycetes</taxon>
        <taxon>Cantharellales</taxon>
        <taxon>Ceratobasidiaceae</taxon>
        <taxon>Rhizoctonia</taxon>
    </lineage>
</organism>
<keyword evidence="1" id="KW-1015">Disulfide bond</keyword>
<evidence type="ECO:0000256" key="1">
    <source>
        <dbReference type="ARBA" id="ARBA00023157"/>
    </source>
</evidence>
<name>A0A074RZ73_9AGAM</name>
<evidence type="ECO:0000313" key="7">
    <source>
        <dbReference type="EMBL" id="KEP49968.1"/>
    </source>
</evidence>
<sequence>MLLHFSILATVFPLGVFATLPDVTSITGSVFEDANLIKVGHATPLGASEIDSYIPYGHFSTIAYCPPETRNNWRCKSCQTDLIRDFQLYKSGGDGDKFQYWYVGWWPSQNTVVVGRQGTDFSKLYASIFFMINCFTPLTAFPPSSWPVVTDVTLVQLPTNRFPSCPATTKVHLGFLESHKRSIDPIFEAVRTVLAEKEATRILTVSHSLGAALAMLDGLYMREHLASSIDIRVRTLGGPRVGNKDFANCFDTKIPDMVRITNKRDPIPILPPVVSGYMHTLGEKHINLKGMWHNCAGQENLNNNCSVGEAWINVPTWPEHDGPYAGGIVTRQSSSC</sequence>
<gene>
    <name evidence="7" type="ORF">V565_089390</name>
</gene>
<dbReference type="PANTHER" id="PTHR45856">
    <property type="entry name" value="ALPHA/BETA-HYDROLASES SUPERFAMILY PROTEIN"/>
    <property type="match status" value="1"/>
</dbReference>
<evidence type="ECO:0000256" key="3">
    <source>
        <dbReference type="ARBA" id="ARBA00047591"/>
    </source>
</evidence>
<evidence type="ECO:0000256" key="2">
    <source>
        <dbReference type="ARBA" id="ARBA00043996"/>
    </source>
</evidence>
<keyword evidence="8" id="KW-1185">Reference proteome</keyword>
<evidence type="ECO:0000256" key="4">
    <source>
        <dbReference type="ARBA" id="ARBA00048461"/>
    </source>
</evidence>
<comment type="similarity">
    <text evidence="2">Belongs to the AB hydrolase superfamily. Lipase family. Class 3 subfamily.</text>
</comment>
<comment type="catalytic activity">
    <reaction evidence="3">
        <text>a diacylglycerol + H2O = a monoacylglycerol + a fatty acid + H(+)</text>
        <dbReference type="Rhea" id="RHEA:32731"/>
        <dbReference type="ChEBI" id="CHEBI:15377"/>
        <dbReference type="ChEBI" id="CHEBI:15378"/>
        <dbReference type="ChEBI" id="CHEBI:17408"/>
        <dbReference type="ChEBI" id="CHEBI:18035"/>
        <dbReference type="ChEBI" id="CHEBI:28868"/>
    </reaction>
</comment>
<evidence type="ECO:0000313" key="8">
    <source>
        <dbReference type="Proteomes" id="UP000027456"/>
    </source>
</evidence>